<dbReference type="InterPro" id="IPR029044">
    <property type="entry name" value="Nucleotide-diphossugar_trans"/>
</dbReference>
<dbReference type="RefSeq" id="WP_072478760.1">
    <property type="nucleotide sequence ID" value="NZ_FPJG01000006.1"/>
</dbReference>
<evidence type="ECO:0000256" key="1">
    <source>
        <dbReference type="ARBA" id="ARBA00006739"/>
    </source>
</evidence>
<feature type="domain" description="Glycosyltransferase 2-like" evidence="3">
    <location>
        <begin position="487"/>
        <end position="645"/>
    </location>
</feature>
<proteinExistence type="inferred from homology"/>
<reference evidence="5" key="1">
    <citation type="submission" date="2016-11" db="EMBL/GenBank/DDBJ databases">
        <authorList>
            <person name="Varghese N."/>
            <person name="Submissions S."/>
        </authorList>
    </citation>
    <scope>NUCLEOTIDE SEQUENCE [LARGE SCALE GENOMIC DNA]</scope>
    <source>
        <strain evidence="5">DSM 44671</strain>
    </source>
</reference>
<comment type="similarity">
    <text evidence="1">Belongs to the glycosyltransferase 2 family.</text>
</comment>
<dbReference type="STRING" id="546364.SAMN04489730_5256"/>
<gene>
    <name evidence="4" type="ORF">SAMN04489730_5256</name>
</gene>
<keyword evidence="2" id="KW-0812">Transmembrane</keyword>
<evidence type="ECO:0000256" key="2">
    <source>
        <dbReference type="SAM" id="Phobius"/>
    </source>
</evidence>
<keyword evidence="5" id="KW-1185">Reference proteome</keyword>
<dbReference type="Gene3D" id="3.90.550.10">
    <property type="entry name" value="Spore Coat Polysaccharide Biosynthesis Protein SpsA, Chain A"/>
    <property type="match status" value="1"/>
</dbReference>
<keyword evidence="2" id="KW-0472">Membrane</keyword>
<dbReference type="Pfam" id="PF00535">
    <property type="entry name" value="Glycos_transf_2"/>
    <property type="match status" value="1"/>
</dbReference>
<dbReference type="SUPFAM" id="SSF53448">
    <property type="entry name" value="Nucleotide-diphospho-sugar transferases"/>
    <property type="match status" value="1"/>
</dbReference>
<dbReference type="Proteomes" id="UP000182740">
    <property type="component" value="Unassembled WGS sequence"/>
</dbReference>
<dbReference type="CDD" id="cd04179">
    <property type="entry name" value="DPM_DPG-synthase_like"/>
    <property type="match status" value="1"/>
</dbReference>
<dbReference type="OrthoDB" id="9810303at2"/>
<sequence length="726" mass="78010">MSAFLRRHWPLLLLLVPAITLRVLTWLAYRPALLFIDSFRYIDNLHALRADQLDPIGYDLVLRPLLAVGGLAWVAAVQHAGGVLIAIGTYGLVLRLGGRPWVGALAAAPVLLDAYQLQIEQNIMSEVTFEAVLLGLLWLLLGRGTPGWKRAGAAGLLLGFGVLTRLVGISLALPLLVFLVVAGGAWRHWTGWRRAGAGLLGLLAVLVPYSARVHAETGKWGLTGPSGNMLYGRTAAVADCANLHLDPALMVFCPAEPREKRLVDNYTHADLDPNWPGPLPPGADKAALAHEFAIGVLKAQPRDVAEAVLNDFAKSFAWTREQDPTDVPLDRWQFQPSYPQWADQSLIDLVTLQNDGVVASVDQPLAKILRDYQLGGGYVSGGVLGIGALLGLVTVVRRKKPLDRAQAGALLAASSGIVLLFASAVFQFSWRYQLPALVLLPIAGALGFTTLTSAGRKRLAAFPDDVDAGALDDFRARHPGLKLAPLTVVIAAYNEAGGIGEVLEKMPDQCLGMPVDVLVVVDGATDDTATIAEDHGAYVCVAPRNRGQGAALRLGYHLAAGSGAEYVVTTDADGQYDNSELETLVRPVAEGDADFVTGSRRLGHEEADSRVRWLGVRVFAALASVLTGRRITDTSFGFRAMRAELACSVPLHEPQYQSSELLLGVTARGARVVELPMSMRLRKAGKSKKGGSLVYGANYARVMTGTWWRGYVLRRGRTRAGRAART</sequence>
<organism evidence="4 5">
    <name type="scientific">Amycolatopsis australiensis</name>
    <dbReference type="NCBI Taxonomy" id="546364"/>
    <lineage>
        <taxon>Bacteria</taxon>
        <taxon>Bacillati</taxon>
        <taxon>Actinomycetota</taxon>
        <taxon>Actinomycetes</taxon>
        <taxon>Pseudonocardiales</taxon>
        <taxon>Pseudonocardiaceae</taxon>
        <taxon>Amycolatopsis</taxon>
    </lineage>
</organism>
<accession>A0A1K1SBG1</accession>
<evidence type="ECO:0000313" key="4">
    <source>
        <dbReference type="EMBL" id="SFW81705.1"/>
    </source>
</evidence>
<evidence type="ECO:0000313" key="5">
    <source>
        <dbReference type="Proteomes" id="UP000182740"/>
    </source>
</evidence>
<feature type="transmembrane region" description="Helical" evidence="2">
    <location>
        <begin position="70"/>
        <end position="93"/>
    </location>
</feature>
<dbReference type="PANTHER" id="PTHR48090:SF7">
    <property type="entry name" value="RFBJ PROTEIN"/>
    <property type="match status" value="1"/>
</dbReference>
<dbReference type="PANTHER" id="PTHR48090">
    <property type="entry name" value="UNDECAPRENYL-PHOSPHATE 4-DEOXY-4-FORMAMIDO-L-ARABINOSE TRANSFERASE-RELATED"/>
    <property type="match status" value="1"/>
</dbReference>
<dbReference type="GO" id="GO:0016740">
    <property type="term" value="F:transferase activity"/>
    <property type="evidence" value="ECO:0007669"/>
    <property type="project" value="UniProtKB-KW"/>
</dbReference>
<keyword evidence="4" id="KW-0808">Transferase</keyword>
<evidence type="ECO:0000259" key="3">
    <source>
        <dbReference type="Pfam" id="PF00535"/>
    </source>
</evidence>
<feature type="transmembrane region" description="Helical" evidence="2">
    <location>
        <begin position="407"/>
        <end position="426"/>
    </location>
</feature>
<name>A0A1K1SBG1_9PSEU</name>
<keyword evidence="2" id="KW-1133">Transmembrane helix</keyword>
<feature type="transmembrane region" description="Helical" evidence="2">
    <location>
        <begin position="432"/>
        <end position="451"/>
    </location>
</feature>
<feature type="transmembrane region" description="Helical" evidence="2">
    <location>
        <begin position="123"/>
        <end position="141"/>
    </location>
</feature>
<feature type="transmembrane region" description="Helical" evidence="2">
    <location>
        <begin position="153"/>
        <end position="186"/>
    </location>
</feature>
<dbReference type="InterPro" id="IPR050256">
    <property type="entry name" value="Glycosyltransferase_2"/>
</dbReference>
<dbReference type="InterPro" id="IPR001173">
    <property type="entry name" value="Glyco_trans_2-like"/>
</dbReference>
<protein>
    <submittedName>
        <fullName evidence="4">Glycosyl transferase family 2</fullName>
    </submittedName>
</protein>
<dbReference type="EMBL" id="FPJG01000006">
    <property type="protein sequence ID" value="SFW81705.1"/>
    <property type="molecule type" value="Genomic_DNA"/>
</dbReference>
<feature type="transmembrane region" description="Helical" evidence="2">
    <location>
        <begin position="12"/>
        <end position="29"/>
    </location>
</feature>
<dbReference type="AlphaFoldDB" id="A0A1K1SBG1"/>